<feature type="region of interest" description="Disordered" evidence="3">
    <location>
        <begin position="120"/>
        <end position="167"/>
    </location>
</feature>
<feature type="compositionally biased region" description="Pro residues" evidence="3">
    <location>
        <begin position="157"/>
        <end position="167"/>
    </location>
</feature>
<accession>A0AB39YRL0</accession>
<dbReference type="InterPro" id="IPR035439">
    <property type="entry name" value="UPF0145_dom_sf"/>
</dbReference>
<dbReference type="PANTHER" id="PTHR34068:SF2">
    <property type="entry name" value="UPF0145 PROTEIN SCO3412"/>
    <property type="match status" value="1"/>
</dbReference>
<dbReference type="SUPFAM" id="SSF117782">
    <property type="entry name" value="YbjQ-like"/>
    <property type="match status" value="1"/>
</dbReference>
<dbReference type="PANTHER" id="PTHR34068">
    <property type="entry name" value="UPF0145 PROTEIN YBJQ"/>
    <property type="match status" value="1"/>
</dbReference>
<dbReference type="RefSeq" id="WP_089594256.1">
    <property type="nucleotide sequence ID" value="NZ_CP165735.1"/>
</dbReference>
<dbReference type="Gene3D" id="3.30.110.70">
    <property type="entry name" value="Hypothetical protein apc22750. Chain B"/>
    <property type="match status" value="1"/>
</dbReference>
<proteinExistence type="inferred from homology"/>
<gene>
    <name evidence="4" type="ORF">ABQM86_07540</name>
</gene>
<reference evidence="4" key="1">
    <citation type="submission" date="2024-07" db="EMBL/GenBank/DDBJ databases">
        <authorList>
            <person name="Li J."/>
            <person name="Wei H."/>
            <person name="Ma J."/>
        </authorList>
    </citation>
    <scope>NUCLEOTIDE SEQUENCE</scope>
    <source>
        <strain evidence="4">AMU7</strain>
    </source>
</reference>
<protein>
    <recommendedName>
        <fullName evidence="2">UPF0145 protein ABQM86_07540</fullName>
    </recommendedName>
</protein>
<dbReference type="AlphaFoldDB" id="A0AB39YRL0"/>
<name>A0AB39YRL0_9MICC</name>
<sequence>MLIVTSNEIPGHRIDAVFGEVMGLTVRSRDIGSQMLAGFRSLGGGELPEMTKALYESRQEVMARMVNEAQQRGANAIVAMRFDTSEMGTNWTEVCAYGTAVYVLPLGEGEPGATGQSVYLTKTATQQPAQPTQPQQPAQQQQFTQPQQPAQQQQFTPPTPPAQPHQF</sequence>
<feature type="compositionally biased region" description="Low complexity" evidence="3">
    <location>
        <begin position="123"/>
        <end position="156"/>
    </location>
</feature>
<dbReference type="Pfam" id="PF01906">
    <property type="entry name" value="YbjQ_1"/>
    <property type="match status" value="1"/>
</dbReference>
<dbReference type="InterPro" id="IPR002765">
    <property type="entry name" value="UPF0145_YbjQ-like"/>
</dbReference>
<comment type="similarity">
    <text evidence="1 2">Belongs to the UPF0145 family.</text>
</comment>
<organism evidence="4">
    <name type="scientific">Paenarthrobacter sp. AMU7</name>
    <dbReference type="NCBI Taxonomy" id="3162492"/>
    <lineage>
        <taxon>Bacteria</taxon>
        <taxon>Bacillati</taxon>
        <taxon>Actinomycetota</taxon>
        <taxon>Actinomycetes</taxon>
        <taxon>Micrococcales</taxon>
        <taxon>Micrococcaceae</taxon>
        <taxon>Paenarthrobacter</taxon>
    </lineage>
</organism>
<dbReference type="EMBL" id="CP165735">
    <property type="protein sequence ID" value="XDV73005.1"/>
    <property type="molecule type" value="Genomic_DNA"/>
</dbReference>
<evidence type="ECO:0000256" key="1">
    <source>
        <dbReference type="ARBA" id="ARBA00010751"/>
    </source>
</evidence>
<evidence type="ECO:0000313" key="4">
    <source>
        <dbReference type="EMBL" id="XDV73005.1"/>
    </source>
</evidence>
<evidence type="ECO:0000256" key="3">
    <source>
        <dbReference type="SAM" id="MobiDB-lite"/>
    </source>
</evidence>
<evidence type="ECO:0000256" key="2">
    <source>
        <dbReference type="HAMAP-Rule" id="MF_00338"/>
    </source>
</evidence>
<dbReference type="HAMAP" id="MF_00338">
    <property type="entry name" value="UPF0145"/>
    <property type="match status" value="1"/>
</dbReference>